<organism evidence="1 2">
    <name type="scientific">Nocardioides szechwanensis</name>
    <dbReference type="NCBI Taxonomy" id="1005944"/>
    <lineage>
        <taxon>Bacteria</taxon>
        <taxon>Bacillati</taxon>
        <taxon>Actinomycetota</taxon>
        <taxon>Actinomycetes</taxon>
        <taxon>Propionibacteriales</taxon>
        <taxon>Nocardioidaceae</taxon>
        <taxon>Nocardioides</taxon>
    </lineage>
</organism>
<dbReference type="Proteomes" id="UP000199004">
    <property type="component" value="Unassembled WGS sequence"/>
</dbReference>
<keyword evidence="2" id="KW-1185">Reference proteome</keyword>
<gene>
    <name evidence="1" type="ORF">SAMN05192576_0061</name>
</gene>
<evidence type="ECO:0000313" key="2">
    <source>
        <dbReference type="Proteomes" id="UP000199004"/>
    </source>
</evidence>
<proteinExistence type="predicted"/>
<dbReference type="RefSeq" id="WP_245715405.1">
    <property type="nucleotide sequence ID" value="NZ_BKAE01000015.1"/>
</dbReference>
<evidence type="ECO:0000313" key="1">
    <source>
        <dbReference type="EMBL" id="SDO56430.1"/>
    </source>
</evidence>
<reference evidence="1 2" key="1">
    <citation type="submission" date="2016-10" db="EMBL/GenBank/DDBJ databases">
        <authorList>
            <person name="de Groot N.N."/>
        </authorList>
    </citation>
    <scope>NUCLEOTIDE SEQUENCE [LARGE SCALE GENOMIC DNA]</scope>
    <source>
        <strain evidence="1 2">CGMCC 1.11147</strain>
    </source>
</reference>
<accession>A0A1H0KL00</accession>
<sequence>MTLPMTGAPTRRVLLHVGTPKTGTSYLQDVLFRNRRTLHAAGILYPADRFDAHFLAALDLMRLPWGGLETEAIGAWDRLAEQVRAHRGTSVISHEILAAASRSQVGRALESLGHGDGTEVHVVLSVRDLVRQIPAEWQENVKHRSSISYAKFLRQVQNPARESRISSWFWSVQEIPDILNRWGHDLPPERIHLVTVPPPGGARELLWKRFSQAFGLDGLDLDLEAERVNPSLGVPETALIRRINRAANRQLPPADYRPLVRELLAHQTLSQRTGSPRLRLPPDVHPWVRDLEDAWVTEIRDRGYDVVGDLDDLLGGPPPEADWADPDRPSEAQVAGAAVDAIKALLLENGRLQQEAARVSGELAQAHRDLERSYLRPTYRLRAKLVRRLQASRVGRGALKAYRAARGRNSRSA</sequence>
<protein>
    <recommendedName>
        <fullName evidence="3">Sulfotransferase family protein</fullName>
    </recommendedName>
</protein>
<dbReference type="STRING" id="1005944.SAMN05192576_0061"/>
<evidence type="ECO:0008006" key="3">
    <source>
        <dbReference type="Google" id="ProtNLM"/>
    </source>
</evidence>
<dbReference type="SUPFAM" id="SSF52540">
    <property type="entry name" value="P-loop containing nucleoside triphosphate hydrolases"/>
    <property type="match status" value="1"/>
</dbReference>
<name>A0A1H0KL00_9ACTN</name>
<dbReference type="AlphaFoldDB" id="A0A1H0KL00"/>
<dbReference type="InterPro" id="IPR027417">
    <property type="entry name" value="P-loop_NTPase"/>
</dbReference>
<dbReference type="EMBL" id="FNIC01000010">
    <property type="protein sequence ID" value="SDO56430.1"/>
    <property type="molecule type" value="Genomic_DNA"/>
</dbReference>